<proteinExistence type="inferred from homology"/>
<dbReference type="RefSeq" id="XP_025551479.1">
    <property type="nucleotide sequence ID" value="XM_025691768.1"/>
</dbReference>
<dbReference type="Gene3D" id="3.10.180.80">
    <property type="entry name" value="Uncharacterised protein PF07063, DUF1338"/>
    <property type="match status" value="1"/>
</dbReference>
<dbReference type="EMBL" id="KZ824284">
    <property type="protein sequence ID" value="RAL12325.1"/>
    <property type="molecule type" value="Genomic_DNA"/>
</dbReference>
<evidence type="ECO:0000256" key="8">
    <source>
        <dbReference type="ARBA" id="ARBA00035045"/>
    </source>
</evidence>
<dbReference type="Pfam" id="PF07063">
    <property type="entry name" value="HGLS"/>
    <property type="match status" value="1"/>
</dbReference>
<protein>
    <recommendedName>
        <fullName evidence="7">2-oxoadipate dioxygenase/decarboxylase</fullName>
        <ecNumber evidence="6">1.13.11.93</ecNumber>
    </recommendedName>
    <alternativeName>
        <fullName evidence="8">2-hydroxyglutarate synthase</fullName>
    </alternativeName>
</protein>
<evidence type="ECO:0000256" key="7">
    <source>
        <dbReference type="ARBA" id="ARBA00035034"/>
    </source>
</evidence>
<dbReference type="VEuPathDB" id="FungiDB:BO97DRAFT_345206"/>
<reference evidence="9 10" key="1">
    <citation type="submission" date="2018-02" db="EMBL/GenBank/DDBJ databases">
        <title>The genomes of Aspergillus section Nigri reveals drivers in fungal speciation.</title>
        <authorList>
            <consortium name="DOE Joint Genome Institute"/>
            <person name="Vesth T.C."/>
            <person name="Nybo J."/>
            <person name="Theobald S."/>
            <person name="Brandl J."/>
            <person name="Frisvad J.C."/>
            <person name="Nielsen K.F."/>
            <person name="Lyhne E.K."/>
            <person name="Kogle M.E."/>
            <person name="Kuo A."/>
            <person name="Riley R."/>
            <person name="Clum A."/>
            <person name="Nolan M."/>
            <person name="Lipzen A."/>
            <person name="Salamov A."/>
            <person name="Henrissat B."/>
            <person name="Wiebenga A."/>
            <person name="De vries R.P."/>
            <person name="Grigoriev I.V."/>
            <person name="Mortensen U.H."/>
            <person name="Andersen M.R."/>
            <person name="Baker S.E."/>
        </authorList>
    </citation>
    <scope>NUCLEOTIDE SEQUENCE [LARGE SCALE GENOMIC DNA]</scope>
    <source>
        <strain evidence="9 10">CBS 101889</strain>
    </source>
</reference>
<comment type="cofactor">
    <cofactor evidence="1">
        <name>Fe(2+)</name>
        <dbReference type="ChEBI" id="CHEBI:29033"/>
    </cofactor>
</comment>
<evidence type="ECO:0000256" key="6">
    <source>
        <dbReference type="ARBA" id="ARBA00035023"/>
    </source>
</evidence>
<gene>
    <name evidence="9" type="ORF">BO97DRAFT_345206</name>
</gene>
<keyword evidence="10" id="KW-1185">Reference proteome</keyword>
<evidence type="ECO:0000256" key="2">
    <source>
        <dbReference type="ARBA" id="ARBA00022964"/>
    </source>
</evidence>
<dbReference type="InterPro" id="IPR009770">
    <property type="entry name" value="HGLS"/>
</dbReference>
<evidence type="ECO:0000313" key="9">
    <source>
        <dbReference type="EMBL" id="RAL12325.1"/>
    </source>
</evidence>
<keyword evidence="3" id="KW-0560">Oxidoreductase</keyword>
<dbReference type="CDD" id="cd16348">
    <property type="entry name" value="VOC_YdcJ_like"/>
    <property type="match status" value="1"/>
</dbReference>
<dbReference type="STRING" id="1450537.A0A395HY10"/>
<dbReference type="PANTHER" id="PTHR39479:SF2">
    <property type="entry name" value="2-OXOADIPATE DIOXYGENASE_DECARBOXYLASE"/>
    <property type="match status" value="1"/>
</dbReference>
<evidence type="ECO:0000256" key="4">
    <source>
        <dbReference type="ARBA" id="ARBA00023004"/>
    </source>
</evidence>
<comment type="similarity">
    <text evidence="5">Belongs to the 2-oxoadipate dioxygenase/decarboxylase family.</text>
</comment>
<evidence type="ECO:0000313" key="10">
    <source>
        <dbReference type="Proteomes" id="UP000248961"/>
    </source>
</evidence>
<keyword evidence="2" id="KW-0223">Dioxygenase</keyword>
<dbReference type="InterPro" id="IPR047869">
    <property type="entry name" value="YdcJ_bac-like"/>
</dbReference>
<sequence length="497" mass="55672">MTTPQEWTQDTLRAKFCHALSEMYRAEVPLYGDLVQLVHQTDTETLLARHPNSTPTTSPDTILPARHRVERHGAIRLGTAQELATIRRLFAVMGMHAVGYYDLTPAGFPMHATAFRPTSPEALSRHPFRVFTTVLRMDLLTARTRTLAERALSQRSIFTDRLLTLLQSAETRQRQHHPALTQKEGEALITEALETFRWHSHATVTLDEYETLKAEHPLIADIVSFPSSHINHLTPRTLDIDAVQTKMREAGLPAKERIEGPPRRQYSILLRQTSFKAREETVFFRHNNHNHNHNHSHSDYIKGTHTARFGEVEQRGFALTPKGRELYDAILARVNADAAQLLQLANDDAANEAQYEQLLVYHFQSFPDELSELWSQKLAYFCYSVASKAASFGAGGGEGKAGLAQLVQDGVLEYEPIKYEDFLPLSAGGIFSSNLGSTSLSGRLVMEAGPDVDGFQRMLGGSIADEFALYECVQAESLERCCRELGLEKIDLESGCS</sequence>
<dbReference type="PANTHER" id="PTHR39479">
    <property type="match status" value="1"/>
</dbReference>
<dbReference type="AlphaFoldDB" id="A0A395HY10"/>
<name>A0A395HY10_ASPHC</name>
<dbReference type="EC" id="1.13.11.93" evidence="6"/>
<keyword evidence="4" id="KW-0408">Iron</keyword>
<evidence type="ECO:0000256" key="3">
    <source>
        <dbReference type="ARBA" id="ARBA00023002"/>
    </source>
</evidence>
<evidence type="ECO:0000256" key="1">
    <source>
        <dbReference type="ARBA" id="ARBA00001954"/>
    </source>
</evidence>
<dbReference type="OrthoDB" id="8300246at2759"/>
<dbReference type="GeneID" id="37196057"/>
<accession>A0A395HY10</accession>
<dbReference type="GO" id="GO:0051213">
    <property type="term" value="F:dioxygenase activity"/>
    <property type="evidence" value="ECO:0007669"/>
    <property type="project" value="UniProtKB-KW"/>
</dbReference>
<organism evidence="9 10">
    <name type="scientific">Aspergillus homomorphus (strain CBS 101889)</name>
    <dbReference type="NCBI Taxonomy" id="1450537"/>
    <lineage>
        <taxon>Eukaryota</taxon>
        <taxon>Fungi</taxon>
        <taxon>Dikarya</taxon>
        <taxon>Ascomycota</taxon>
        <taxon>Pezizomycotina</taxon>
        <taxon>Eurotiomycetes</taxon>
        <taxon>Eurotiomycetidae</taxon>
        <taxon>Eurotiales</taxon>
        <taxon>Aspergillaceae</taxon>
        <taxon>Aspergillus</taxon>
        <taxon>Aspergillus subgen. Circumdati</taxon>
    </lineage>
</organism>
<evidence type="ECO:0000256" key="5">
    <source>
        <dbReference type="ARBA" id="ARBA00035013"/>
    </source>
</evidence>
<dbReference type="Proteomes" id="UP000248961">
    <property type="component" value="Unassembled WGS sequence"/>
</dbReference>
<dbReference type="SMART" id="SM01150">
    <property type="entry name" value="DUF1338"/>
    <property type="match status" value="1"/>
</dbReference>